<dbReference type="RefSeq" id="WP_183343790.1">
    <property type="nucleotide sequence ID" value="NZ_JACHNU010000006.1"/>
</dbReference>
<dbReference type="EMBL" id="JACHNU010000006">
    <property type="protein sequence ID" value="MBB4664066.1"/>
    <property type="molecule type" value="Genomic_DNA"/>
</dbReference>
<dbReference type="PANTHER" id="PTHR43377">
    <property type="entry name" value="BILIVERDIN REDUCTASE A"/>
    <property type="match status" value="1"/>
</dbReference>
<evidence type="ECO:0000256" key="1">
    <source>
        <dbReference type="SAM" id="MobiDB-lite"/>
    </source>
</evidence>
<dbReference type="Pfam" id="PF22725">
    <property type="entry name" value="GFO_IDH_MocA_C3"/>
    <property type="match status" value="1"/>
</dbReference>
<dbReference type="Proteomes" id="UP000585272">
    <property type="component" value="Unassembled WGS sequence"/>
</dbReference>
<accession>A0A840IH17</accession>
<dbReference type="InterPro" id="IPR000683">
    <property type="entry name" value="Gfo/Idh/MocA-like_OxRdtase_N"/>
</dbReference>
<dbReference type="Pfam" id="PF01408">
    <property type="entry name" value="GFO_IDH_MocA"/>
    <property type="match status" value="1"/>
</dbReference>
<proteinExistence type="predicted"/>
<feature type="domain" description="GFO/IDH/MocA-like oxidoreductase" evidence="3">
    <location>
        <begin position="133"/>
        <end position="256"/>
    </location>
</feature>
<dbReference type="GO" id="GO:0000166">
    <property type="term" value="F:nucleotide binding"/>
    <property type="evidence" value="ECO:0007669"/>
    <property type="project" value="InterPro"/>
</dbReference>
<feature type="region of interest" description="Disordered" evidence="1">
    <location>
        <begin position="331"/>
        <end position="360"/>
    </location>
</feature>
<comment type="caution">
    <text evidence="4">The sequence shown here is derived from an EMBL/GenBank/DDBJ whole genome shotgun (WGS) entry which is preliminary data.</text>
</comment>
<protein>
    <submittedName>
        <fullName evidence="4">Putative dehydrogenase</fullName>
    </submittedName>
</protein>
<organism evidence="4 5">
    <name type="scientific">Conexibacter arvalis</name>
    <dbReference type="NCBI Taxonomy" id="912552"/>
    <lineage>
        <taxon>Bacteria</taxon>
        <taxon>Bacillati</taxon>
        <taxon>Actinomycetota</taxon>
        <taxon>Thermoleophilia</taxon>
        <taxon>Solirubrobacterales</taxon>
        <taxon>Conexibacteraceae</taxon>
        <taxon>Conexibacter</taxon>
    </lineage>
</organism>
<dbReference type="Gene3D" id="3.40.50.720">
    <property type="entry name" value="NAD(P)-binding Rossmann-like Domain"/>
    <property type="match status" value="1"/>
</dbReference>
<evidence type="ECO:0000259" key="2">
    <source>
        <dbReference type="Pfam" id="PF01408"/>
    </source>
</evidence>
<dbReference type="InterPro" id="IPR051450">
    <property type="entry name" value="Gfo/Idh/MocA_Oxidoreductases"/>
</dbReference>
<feature type="domain" description="Gfo/Idh/MocA-like oxidoreductase N-terminal" evidence="2">
    <location>
        <begin position="5"/>
        <end position="109"/>
    </location>
</feature>
<evidence type="ECO:0000313" key="5">
    <source>
        <dbReference type="Proteomes" id="UP000585272"/>
    </source>
</evidence>
<keyword evidence="5" id="KW-1185">Reference proteome</keyword>
<sequence length="360" mass="37958">MTAPIRVALVGAGDIGRGAHLPALLAHPQVELAAIVEPSPVQRALIDAPGVPVLDDAEQLLADESVTAWVVATPPWVTPGLVRLAVEHGRHVLAEKPIATSLAAAREAYGDLPPETAALLQVGFTYRHDPAIERLAELIADGALGDPLQVRVIVYDELDDPLDREHAERMRATLAHGLPVIHEGAHVADWLRVLLGPEELALEHAWSLRTDPALPADNLCGASLAHPAGHRIELEIGWLLPAPVAGEITVRGRGGCATIDVAAFSLRVESRAETAELVGAGDRTTRCFGRQLDRFVAHCRGERPTTPTGRPAVPLLADGLAALALSERLAEAMERGAPDRTAGGAGGPRDRPGAPAEATR</sequence>
<dbReference type="AlphaFoldDB" id="A0A840IH17"/>
<name>A0A840IH17_9ACTN</name>
<dbReference type="SUPFAM" id="SSF55347">
    <property type="entry name" value="Glyceraldehyde-3-phosphate dehydrogenase-like, C-terminal domain"/>
    <property type="match status" value="1"/>
</dbReference>
<evidence type="ECO:0000259" key="3">
    <source>
        <dbReference type="Pfam" id="PF22725"/>
    </source>
</evidence>
<dbReference type="Gene3D" id="3.30.360.10">
    <property type="entry name" value="Dihydrodipicolinate Reductase, domain 2"/>
    <property type="match status" value="1"/>
</dbReference>
<dbReference type="InterPro" id="IPR036291">
    <property type="entry name" value="NAD(P)-bd_dom_sf"/>
</dbReference>
<dbReference type="PANTHER" id="PTHR43377:SF1">
    <property type="entry name" value="BILIVERDIN REDUCTASE A"/>
    <property type="match status" value="1"/>
</dbReference>
<reference evidence="4 5" key="1">
    <citation type="submission" date="2020-08" db="EMBL/GenBank/DDBJ databases">
        <title>Genomic Encyclopedia of Archaeal and Bacterial Type Strains, Phase II (KMG-II): from individual species to whole genera.</title>
        <authorList>
            <person name="Goeker M."/>
        </authorList>
    </citation>
    <scope>NUCLEOTIDE SEQUENCE [LARGE SCALE GENOMIC DNA]</scope>
    <source>
        <strain evidence="4 5">DSM 23288</strain>
    </source>
</reference>
<gene>
    <name evidence="4" type="ORF">BDZ31_003669</name>
</gene>
<dbReference type="SUPFAM" id="SSF51735">
    <property type="entry name" value="NAD(P)-binding Rossmann-fold domains"/>
    <property type="match status" value="1"/>
</dbReference>
<evidence type="ECO:0000313" key="4">
    <source>
        <dbReference type="EMBL" id="MBB4664066.1"/>
    </source>
</evidence>
<dbReference type="InterPro" id="IPR055170">
    <property type="entry name" value="GFO_IDH_MocA-like_dom"/>
</dbReference>